<feature type="compositionally biased region" description="Pro residues" evidence="15">
    <location>
        <begin position="140"/>
        <end position="154"/>
    </location>
</feature>
<keyword evidence="20" id="KW-1185">Reference proteome</keyword>
<dbReference type="GO" id="GO:0045065">
    <property type="term" value="P:cytotoxic T cell differentiation"/>
    <property type="evidence" value="ECO:0007669"/>
    <property type="project" value="TreeGrafter"/>
</dbReference>
<feature type="signal peptide" evidence="17">
    <location>
        <begin position="1"/>
        <end position="24"/>
    </location>
</feature>
<evidence type="ECO:0000256" key="15">
    <source>
        <dbReference type="SAM" id="MobiDB-lite"/>
    </source>
</evidence>
<evidence type="ECO:0000256" key="17">
    <source>
        <dbReference type="SAM" id="SignalP"/>
    </source>
</evidence>
<dbReference type="GO" id="GO:0023024">
    <property type="term" value="F:MHC class I protein complex binding"/>
    <property type="evidence" value="ECO:0007669"/>
    <property type="project" value="Ensembl"/>
</dbReference>
<evidence type="ECO:0000256" key="11">
    <source>
        <dbReference type="ARBA" id="ARBA00023157"/>
    </source>
</evidence>
<keyword evidence="12" id="KW-0325">Glycoprotein</keyword>
<dbReference type="Pfam" id="PF07686">
    <property type="entry name" value="V-set"/>
    <property type="match status" value="1"/>
</dbReference>
<keyword evidence="7 16" id="KW-1133">Transmembrane helix</keyword>
<evidence type="ECO:0000256" key="4">
    <source>
        <dbReference type="ARBA" id="ARBA00022692"/>
    </source>
</evidence>
<proteinExistence type="predicted"/>
<dbReference type="SUPFAM" id="SSF48726">
    <property type="entry name" value="Immunoglobulin"/>
    <property type="match status" value="1"/>
</dbReference>
<evidence type="ECO:0000256" key="5">
    <source>
        <dbReference type="ARBA" id="ARBA00022729"/>
    </source>
</evidence>
<feature type="domain" description="Ig-like" evidence="18">
    <location>
        <begin position="26"/>
        <end position="132"/>
    </location>
</feature>
<dbReference type="PANTHER" id="PTHR10441">
    <property type="entry name" value="CD8 ALPHA CHAIN"/>
    <property type="match status" value="1"/>
</dbReference>
<dbReference type="PROSITE" id="PS50835">
    <property type="entry name" value="IG_LIKE"/>
    <property type="match status" value="1"/>
</dbReference>
<gene>
    <name evidence="19" type="primary">CD8A</name>
</gene>
<dbReference type="Proteomes" id="UP000694398">
    <property type="component" value="Unassembled WGS sequence"/>
</dbReference>
<keyword evidence="3" id="KW-1003">Cell membrane</keyword>
<dbReference type="GeneTree" id="ENSGT00940000156588"/>
<evidence type="ECO:0000256" key="8">
    <source>
        <dbReference type="ARBA" id="ARBA00023130"/>
    </source>
</evidence>
<organism evidence="19 20">
    <name type="scientific">Chinchilla lanigera</name>
    <name type="common">Long-tailed chinchilla</name>
    <name type="synonym">Chinchilla villidera</name>
    <dbReference type="NCBI Taxonomy" id="34839"/>
    <lineage>
        <taxon>Eukaryota</taxon>
        <taxon>Metazoa</taxon>
        <taxon>Chordata</taxon>
        <taxon>Craniata</taxon>
        <taxon>Vertebrata</taxon>
        <taxon>Euteleostomi</taxon>
        <taxon>Mammalia</taxon>
        <taxon>Eutheria</taxon>
        <taxon>Euarchontoglires</taxon>
        <taxon>Glires</taxon>
        <taxon>Rodentia</taxon>
        <taxon>Hystricomorpha</taxon>
        <taxon>Chinchillidae</taxon>
        <taxon>Chinchilla</taxon>
    </lineage>
</organism>
<dbReference type="InterPro" id="IPR036179">
    <property type="entry name" value="Ig-like_dom_sf"/>
</dbReference>
<feature type="transmembrane region" description="Helical" evidence="16">
    <location>
        <begin position="186"/>
        <end position="209"/>
    </location>
</feature>
<accession>A0A8C2UZ32</accession>
<evidence type="ECO:0000259" key="18">
    <source>
        <dbReference type="PROSITE" id="PS50835"/>
    </source>
</evidence>
<dbReference type="AlphaFoldDB" id="A0A8C2UZ32"/>
<keyword evidence="6" id="KW-0391">Immunity</keyword>
<dbReference type="SMART" id="SM00409">
    <property type="entry name" value="IG"/>
    <property type="match status" value="1"/>
</dbReference>
<keyword evidence="13" id="KW-0449">Lipoprotein</keyword>
<evidence type="ECO:0000256" key="3">
    <source>
        <dbReference type="ARBA" id="ARBA00022475"/>
    </source>
</evidence>
<evidence type="ECO:0000256" key="1">
    <source>
        <dbReference type="ARBA" id="ARBA00004251"/>
    </source>
</evidence>
<dbReference type="InterPro" id="IPR007110">
    <property type="entry name" value="Ig-like_dom"/>
</dbReference>
<dbReference type="Gene3D" id="2.60.40.10">
    <property type="entry name" value="Immunoglobulins"/>
    <property type="match status" value="1"/>
</dbReference>
<keyword evidence="4 16" id="KW-0812">Transmembrane</keyword>
<dbReference type="PANTHER" id="PTHR10441:SF2">
    <property type="entry name" value="T-CELL SURFACE GLYCOPROTEIN CD8 ALPHA CHAIN"/>
    <property type="match status" value="1"/>
</dbReference>
<dbReference type="GO" id="GO:0043235">
    <property type="term" value="C:receptor complex"/>
    <property type="evidence" value="ECO:0007669"/>
    <property type="project" value="Ensembl"/>
</dbReference>
<dbReference type="CTD" id="925"/>
<evidence type="ECO:0000256" key="6">
    <source>
        <dbReference type="ARBA" id="ARBA00022859"/>
    </source>
</evidence>
<dbReference type="GO" id="GO:0044853">
    <property type="term" value="C:plasma membrane raft"/>
    <property type="evidence" value="ECO:0007669"/>
    <property type="project" value="Ensembl"/>
</dbReference>
<dbReference type="SMART" id="SM00406">
    <property type="entry name" value="IGv"/>
    <property type="match status" value="1"/>
</dbReference>
<keyword evidence="11" id="KW-1015">Disulfide bond</keyword>
<feature type="chain" id="PRO_5034925607" description="T-cell surface glycoprotein CD8 alpha chain" evidence="17">
    <location>
        <begin position="25"/>
        <end position="238"/>
    </location>
</feature>
<dbReference type="CDD" id="cd05720">
    <property type="entry name" value="IgV_CD8_alpha"/>
    <property type="match status" value="1"/>
</dbReference>
<evidence type="ECO:0000256" key="2">
    <source>
        <dbReference type="ARBA" id="ARBA00021525"/>
    </source>
</evidence>
<dbReference type="GeneID" id="102014798"/>
<keyword evidence="9 16" id="KW-0472">Membrane</keyword>
<feature type="region of interest" description="Disordered" evidence="15">
    <location>
        <begin position="140"/>
        <end position="166"/>
    </location>
</feature>
<protein>
    <recommendedName>
        <fullName evidence="2">T-cell surface glycoprotein CD8 alpha chain</fullName>
    </recommendedName>
</protein>
<dbReference type="GO" id="GO:0002456">
    <property type="term" value="P:T cell mediated immunity"/>
    <property type="evidence" value="ECO:0007669"/>
    <property type="project" value="TreeGrafter"/>
</dbReference>
<dbReference type="Ensembl" id="ENSCLAT00000008000.1">
    <property type="protein sequence ID" value="ENSCLAP00000007880.1"/>
    <property type="gene ID" value="ENSCLAG00000005524.1"/>
</dbReference>
<dbReference type="InterPro" id="IPR015468">
    <property type="entry name" value="CD8_asu"/>
</dbReference>
<evidence type="ECO:0000256" key="7">
    <source>
        <dbReference type="ARBA" id="ARBA00022989"/>
    </source>
</evidence>
<feature type="compositionally biased region" description="Low complexity" evidence="15">
    <location>
        <begin position="155"/>
        <end position="165"/>
    </location>
</feature>
<dbReference type="InterPro" id="IPR013106">
    <property type="entry name" value="Ig_V-set"/>
</dbReference>
<sequence length="238" mass="25908">MAPRASAWLLLQVALLLDASEAQGKNNFRMSPPSLVARVGNKVTLRCEVLLPNAPQSCSWLFQPRDVARSPTFLLYQSGPRTKLAPGLDQKQSRFSGSKSGNTYTLTLNGFQQQDEGYYFCSVSTNMMLYFSPFLPVRLPDPPTTTPPPPPPTQAPSALSPSQSPETCVLSKGGTVWSWLDLACEVYIWAPLAGTCAVLLLSLVITIICHCRNKQRVCKCARPQVRSGGKPTPAGKVI</sequence>
<keyword evidence="14" id="KW-0393">Immunoglobulin domain</keyword>
<keyword evidence="10" id="KW-0564">Palmitate</keyword>
<dbReference type="InterPro" id="IPR013783">
    <property type="entry name" value="Ig-like_fold"/>
</dbReference>
<name>A0A8C2UZ32_CHILA</name>
<keyword evidence="8" id="KW-1064">Adaptive immunity</keyword>
<evidence type="ECO:0000256" key="12">
    <source>
        <dbReference type="ARBA" id="ARBA00023180"/>
    </source>
</evidence>
<dbReference type="OrthoDB" id="9906515at2759"/>
<reference evidence="19" key="1">
    <citation type="submission" date="2025-08" db="UniProtKB">
        <authorList>
            <consortium name="Ensembl"/>
        </authorList>
    </citation>
    <scope>IDENTIFICATION</scope>
</reference>
<dbReference type="InterPro" id="IPR003599">
    <property type="entry name" value="Ig_sub"/>
</dbReference>
<keyword evidence="5 17" id="KW-0732">Signal</keyword>
<dbReference type="GO" id="GO:0050852">
    <property type="term" value="P:T cell receptor signaling pathway"/>
    <property type="evidence" value="ECO:0007669"/>
    <property type="project" value="Ensembl"/>
</dbReference>
<evidence type="ECO:0000256" key="13">
    <source>
        <dbReference type="ARBA" id="ARBA00023288"/>
    </source>
</evidence>
<reference evidence="19" key="2">
    <citation type="submission" date="2025-09" db="UniProtKB">
        <authorList>
            <consortium name="Ensembl"/>
        </authorList>
    </citation>
    <scope>IDENTIFICATION</scope>
</reference>
<dbReference type="OMA" id="KCKCIRP"/>
<dbReference type="RefSeq" id="XP_005385445.1">
    <property type="nucleotide sequence ID" value="XM_005385388.2"/>
</dbReference>
<evidence type="ECO:0000313" key="19">
    <source>
        <dbReference type="Ensembl" id="ENSCLAP00000007880.1"/>
    </source>
</evidence>
<evidence type="ECO:0000256" key="10">
    <source>
        <dbReference type="ARBA" id="ARBA00023139"/>
    </source>
</evidence>
<evidence type="ECO:0000256" key="14">
    <source>
        <dbReference type="ARBA" id="ARBA00023319"/>
    </source>
</evidence>
<comment type="subcellular location">
    <subcellularLocation>
        <location evidence="1">Cell membrane</location>
        <topology evidence="1">Single-pass type I membrane protein</topology>
    </subcellularLocation>
</comment>
<evidence type="ECO:0000313" key="20">
    <source>
        <dbReference type="Proteomes" id="UP000694398"/>
    </source>
</evidence>
<evidence type="ECO:0000256" key="16">
    <source>
        <dbReference type="SAM" id="Phobius"/>
    </source>
</evidence>
<evidence type="ECO:0000256" key="9">
    <source>
        <dbReference type="ARBA" id="ARBA00023136"/>
    </source>
</evidence>
<dbReference type="GO" id="GO:0009897">
    <property type="term" value="C:external side of plasma membrane"/>
    <property type="evidence" value="ECO:0007669"/>
    <property type="project" value="Ensembl"/>
</dbReference>